<keyword evidence="1" id="KW-1185">Reference proteome</keyword>
<accession>A0A1I8G5F9</accession>
<reference evidence="2" key="1">
    <citation type="submission" date="2016-11" db="UniProtKB">
        <authorList>
            <consortium name="WormBaseParasite"/>
        </authorList>
    </citation>
    <scope>IDENTIFICATION</scope>
</reference>
<sequence>MTQSSAEDWEDPADWVMSTWPWPELPPGDGELVRLRSQTAAPDPLMTMLMKLREAASASGRGEEDNSWYGCFRLCRWYCGGGGGGGGGTRFDVDDCGGCGGGGGSRWISGLCGRQLCQFRCRCCISVDSMVARCPPRLFALLLPLTGSRLLLFPPLPPVQLPAAAVASANLAFLLAYSSPENTKQSSADEDQSDGFGIAEAEEGDHAANEQQGQASCREQAGYVKVVCGGGCGEGETNCTVNSQKSVATETDRMTKALHALKQVRPIRAFFLPQRSSVASEPDAAGYSRRKVWGELEAAGVEGQGRGTREPVIGDNNETMREFVAKIFQDYDKSIPPSMYTGVTIKVQVSTMIHSISGVNERS</sequence>
<dbReference type="WBParaSite" id="maker-uti_cns_0000805-snap-gene-0.2-mRNA-1">
    <property type="protein sequence ID" value="maker-uti_cns_0000805-snap-gene-0.2-mRNA-1"/>
    <property type="gene ID" value="maker-uti_cns_0000805-snap-gene-0.2"/>
</dbReference>
<proteinExistence type="predicted"/>
<dbReference type="Proteomes" id="UP000095280">
    <property type="component" value="Unplaced"/>
</dbReference>
<evidence type="ECO:0000313" key="1">
    <source>
        <dbReference type="Proteomes" id="UP000095280"/>
    </source>
</evidence>
<organism evidence="1 2">
    <name type="scientific">Macrostomum lignano</name>
    <dbReference type="NCBI Taxonomy" id="282301"/>
    <lineage>
        <taxon>Eukaryota</taxon>
        <taxon>Metazoa</taxon>
        <taxon>Spiralia</taxon>
        <taxon>Lophotrochozoa</taxon>
        <taxon>Platyhelminthes</taxon>
        <taxon>Rhabditophora</taxon>
        <taxon>Macrostomorpha</taxon>
        <taxon>Macrostomida</taxon>
        <taxon>Macrostomidae</taxon>
        <taxon>Macrostomum</taxon>
    </lineage>
</organism>
<evidence type="ECO:0000313" key="2">
    <source>
        <dbReference type="WBParaSite" id="maker-uti_cns_0000805-snap-gene-0.2-mRNA-1"/>
    </source>
</evidence>
<protein>
    <submittedName>
        <fullName evidence="2">Uncharacterized protein</fullName>
    </submittedName>
</protein>
<dbReference type="AlphaFoldDB" id="A0A1I8G5F9"/>
<name>A0A1I8G5F9_9PLAT</name>